<dbReference type="Gene3D" id="3.40.50.300">
    <property type="entry name" value="P-loop containing nucleotide triphosphate hydrolases"/>
    <property type="match status" value="2"/>
</dbReference>
<dbReference type="GO" id="GO:0055085">
    <property type="term" value="P:transmembrane transport"/>
    <property type="evidence" value="ECO:0007669"/>
    <property type="project" value="UniProtKB-ARBA"/>
</dbReference>
<protein>
    <submittedName>
        <fullName evidence="5">ABC transporter ATP-binding protein</fullName>
    </submittedName>
</protein>
<dbReference type="Pfam" id="PF00005">
    <property type="entry name" value="ABC_tran"/>
    <property type="match status" value="2"/>
</dbReference>
<evidence type="ECO:0000313" key="6">
    <source>
        <dbReference type="Proteomes" id="UP000256514"/>
    </source>
</evidence>
<dbReference type="PANTHER" id="PTHR43776:SF8">
    <property type="entry name" value="ABC TRANSPORTER, ATP-BINDING PROTEIN"/>
    <property type="match status" value="1"/>
</dbReference>
<dbReference type="AlphaFoldDB" id="A0A3D8IP20"/>
<feature type="domain" description="ABC transporter" evidence="4">
    <location>
        <begin position="295"/>
        <end position="539"/>
    </location>
</feature>
<dbReference type="OrthoDB" id="9814623at2"/>
<proteinExistence type="predicted"/>
<dbReference type="GO" id="GO:0005524">
    <property type="term" value="F:ATP binding"/>
    <property type="evidence" value="ECO:0007669"/>
    <property type="project" value="UniProtKB-KW"/>
</dbReference>
<keyword evidence="6" id="KW-1185">Reference proteome</keyword>
<keyword evidence="3 5" id="KW-0067">ATP-binding</keyword>
<organism evidence="5 6">
    <name type="scientific">Helicobacter equorum</name>
    <dbReference type="NCBI Taxonomy" id="361872"/>
    <lineage>
        <taxon>Bacteria</taxon>
        <taxon>Pseudomonadati</taxon>
        <taxon>Campylobacterota</taxon>
        <taxon>Epsilonproteobacteria</taxon>
        <taxon>Campylobacterales</taxon>
        <taxon>Helicobacteraceae</taxon>
        <taxon>Helicobacter</taxon>
    </lineage>
</organism>
<dbReference type="SUPFAM" id="SSF52540">
    <property type="entry name" value="P-loop containing nucleoside triphosphate hydrolases"/>
    <property type="match status" value="2"/>
</dbReference>
<gene>
    <name evidence="5" type="ORF">CQA54_06825</name>
</gene>
<evidence type="ECO:0000256" key="3">
    <source>
        <dbReference type="ARBA" id="ARBA00022840"/>
    </source>
</evidence>
<dbReference type="PROSITE" id="PS00211">
    <property type="entry name" value="ABC_TRANSPORTER_1"/>
    <property type="match status" value="2"/>
</dbReference>
<keyword evidence="2" id="KW-0547">Nucleotide-binding</keyword>
<dbReference type="CDD" id="cd03257">
    <property type="entry name" value="ABC_NikE_OppD_transporters"/>
    <property type="match status" value="2"/>
</dbReference>
<dbReference type="InterPro" id="IPR003593">
    <property type="entry name" value="AAA+_ATPase"/>
</dbReference>
<dbReference type="PROSITE" id="PS50893">
    <property type="entry name" value="ABC_TRANSPORTER_2"/>
    <property type="match status" value="2"/>
</dbReference>
<evidence type="ECO:0000313" key="5">
    <source>
        <dbReference type="EMBL" id="RDU66665.1"/>
    </source>
</evidence>
<dbReference type="InterPro" id="IPR050319">
    <property type="entry name" value="ABC_transp_ATP-bind"/>
</dbReference>
<dbReference type="SMART" id="SM00382">
    <property type="entry name" value="AAA"/>
    <property type="match status" value="2"/>
</dbReference>
<keyword evidence="1" id="KW-0813">Transport</keyword>
<dbReference type="InterPro" id="IPR027417">
    <property type="entry name" value="P-loop_NTPase"/>
</dbReference>
<reference evidence="5 6" key="1">
    <citation type="submission" date="2018-04" db="EMBL/GenBank/DDBJ databases">
        <title>Novel Campyloabacter and Helicobacter Species and Strains.</title>
        <authorList>
            <person name="Mannion A.J."/>
            <person name="Shen Z."/>
            <person name="Fox J.G."/>
        </authorList>
    </citation>
    <scope>NUCLEOTIDE SEQUENCE [LARGE SCALE GENOMIC DNA]</scope>
    <source>
        <strain evidence="5 6">MIT 12-6600</strain>
    </source>
</reference>
<name>A0A3D8IP20_9HELI</name>
<dbReference type="EMBL" id="NXLT01000005">
    <property type="protein sequence ID" value="RDU66665.1"/>
    <property type="molecule type" value="Genomic_DNA"/>
</dbReference>
<dbReference type="PANTHER" id="PTHR43776">
    <property type="entry name" value="TRANSPORT ATP-BINDING PROTEIN"/>
    <property type="match status" value="1"/>
</dbReference>
<evidence type="ECO:0000256" key="2">
    <source>
        <dbReference type="ARBA" id="ARBA00022741"/>
    </source>
</evidence>
<dbReference type="GO" id="GO:0016887">
    <property type="term" value="F:ATP hydrolysis activity"/>
    <property type="evidence" value="ECO:0007669"/>
    <property type="project" value="InterPro"/>
</dbReference>
<sequence>MMCLAYHTHFLPLGVEIIMLKAQKNISPSQEKPKLLEVRNFSLCVSENFKLTDITFTLHANEILAIVGESGSGKSLLAQSILGLYGHIPKDRIFFNKEDLSALDKRAWCALRGKHIAYIPQDPLSALNPVQKIGTQILETFILHNPKASRALCKQRLCEVLQSVGLDESFASRYPHTLSGGQRQRALIAMSIINNPQILICDEPTTALDMLIQKQILELLATLAKKSAIVLITHDLGAVAQIADRIMVMQSGKIIESNTTQEIFSNARESYTKELLDALDFSTLVPKAYKDTEVLFMQDFSAIAFRRKFLRNVPVRITHDVNLRLHKGEILGIAGESGSGKSSLGLAIVRLMAHRGEIRFFGKDVRDFSKEEYFSLCAKLGVIFQDPFASLNPRMRVGDSIAEGITYHYGHIQSTQGVYEALESVGLDESFASRYPHTLSGGQRQRVCIARALALKPSILLLDEPTSALDKSTQKQILELLVHLQKDLDMSLIFITHDLDILRFFSHTLIVLKDGYIQESGASKEVFAMPKSAYFKQLLRVT</sequence>
<dbReference type="InterPro" id="IPR003439">
    <property type="entry name" value="ABC_transporter-like_ATP-bd"/>
</dbReference>
<dbReference type="InterPro" id="IPR017871">
    <property type="entry name" value="ABC_transporter-like_CS"/>
</dbReference>
<accession>A0A3D8IP20</accession>
<comment type="caution">
    <text evidence="5">The sequence shown here is derived from an EMBL/GenBank/DDBJ whole genome shotgun (WGS) entry which is preliminary data.</text>
</comment>
<evidence type="ECO:0000259" key="4">
    <source>
        <dbReference type="PROSITE" id="PS50893"/>
    </source>
</evidence>
<evidence type="ECO:0000256" key="1">
    <source>
        <dbReference type="ARBA" id="ARBA00022448"/>
    </source>
</evidence>
<dbReference type="Proteomes" id="UP000256514">
    <property type="component" value="Unassembled WGS sequence"/>
</dbReference>
<feature type="domain" description="ABC transporter" evidence="4">
    <location>
        <begin position="36"/>
        <end position="276"/>
    </location>
</feature>